<sequence>MAVDLLKTLHQEFGFTDFRPGQLEVLTKLQHGDDVFAILPTGGGKTLIYQLFGKINSGTVVVVSPLISLMQDQVQRMQFLGEKRVVALTSTLSFFEKQTVLHHLSQYKYIYISPEMLSNPNVLEFFKKYRLDYL</sequence>
<evidence type="ECO:0000313" key="3">
    <source>
        <dbReference type="Proteomes" id="UP000286974"/>
    </source>
</evidence>
<keyword evidence="2" id="KW-0347">Helicase</keyword>
<dbReference type="AlphaFoldDB" id="A0A401FKZ3"/>
<name>A0A401FKZ3_9LACO</name>
<feature type="domain" description="Helicase ATP-binding" evidence="1">
    <location>
        <begin position="26"/>
        <end position="134"/>
    </location>
</feature>
<dbReference type="SUPFAM" id="SSF52540">
    <property type="entry name" value="P-loop containing nucleoside triphosphate hydrolases"/>
    <property type="match status" value="1"/>
</dbReference>
<evidence type="ECO:0000313" key="2">
    <source>
        <dbReference type="EMBL" id="GAY73049.1"/>
    </source>
</evidence>
<dbReference type="Pfam" id="PF00270">
    <property type="entry name" value="DEAD"/>
    <property type="match status" value="1"/>
</dbReference>
<gene>
    <name evidence="2" type="ORF">NBRC111893_1195</name>
</gene>
<dbReference type="PROSITE" id="PS51192">
    <property type="entry name" value="HELICASE_ATP_BIND_1"/>
    <property type="match status" value="1"/>
</dbReference>
<dbReference type="GO" id="GO:0005737">
    <property type="term" value="C:cytoplasm"/>
    <property type="evidence" value="ECO:0007669"/>
    <property type="project" value="TreeGrafter"/>
</dbReference>
<dbReference type="InterPro" id="IPR011545">
    <property type="entry name" value="DEAD/DEAH_box_helicase_dom"/>
</dbReference>
<dbReference type="GO" id="GO:0043138">
    <property type="term" value="F:3'-5' DNA helicase activity"/>
    <property type="evidence" value="ECO:0007669"/>
    <property type="project" value="TreeGrafter"/>
</dbReference>
<dbReference type="PANTHER" id="PTHR13710:SF84">
    <property type="entry name" value="ATP-DEPENDENT DNA HELICASE RECS-RELATED"/>
    <property type="match status" value="1"/>
</dbReference>
<dbReference type="GO" id="GO:0003676">
    <property type="term" value="F:nucleic acid binding"/>
    <property type="evidence" value="ECO:0007669"/>
    <property type="project" value="InterPro"/>
</dbReference>
<dbReference type="InterPro" id="IPR027417">
    <property type="entry name" value="P-loop_NTPase"/>
</dbReference>
<dbReference type="GO" id="GO:0043590">
    <property type="term" value="C:bacterial nucleoid"/>
    <property type="evidence" value="ECO:0007669"/>
    <property type="project" value="TreeGrafter"/>
</dbReference>
<protein>
    <submittedName>
        <fullName evidence="2">ATP-dependent DNA helicase RecQ</fullName>
    </submittedName>
</protein>
<dbReference type="RefSeq" id="WP_225417580.1">
    <property type="nucleotide sequence ID" value="NZ_BEXA01000002.1"/>
</dbReference>
<comment type="caution">
    <text evidence="2">The sequence shown here is derived from an EMBL/GenBank/DDBJ whole genome shotgun (WGS) entry which is preliminary data.</text>
</comment>
<keyword evidence="2" id="KW-0378">Hydrolase</keyword>
<keyword evidence="3" id="KW-1185">Reference proteome</keyword>
<organism evidence="2 3">
    <name type="scientific">Lentilactobacillus kosonis</name>
    <dbReference type="NCBI Taxonomy" id="2810561"/>
    <lineage>
        <taxon>Bacteria</taxon>
        <taxon>Bacillati</taxon>
        <taxon>Bacillota</taxon>
        <taxon>Bacilli</taxon>
        <taxon>Lactobacillales</taxon>
        <taxon>Lactobacillaceae</taxon>
        <taxon>Lentilactobacillus</taxon>
    </lineage>
</organism>
<keyword evidence="2" id="KW-0547">Nucleotide-binding</keyword>
<dbReference type="GO" id="GO:0006281">
    <property type="term" value="P:DNA repair"/>
    <property type="evidence" value="ECO:0007669"/>
    <property type="project" value="TreeGrafter"/>
</dbReference>
<dbReference type="GO" id="GO:0009378">
    <property type="term" value="F:four-way junction helicase activity"/>
    <property type="evidence" value="ECO:0007669"/>
    <property type="project" value="TreeGrafter"/>
</dbReference>
<dbReference type="GO" id="GO:0005524">
    <property type="term" value="F:ATP binding"/>
    <property type="evidence" value="ECO:0007669"/>
    <property type="project" value="InterPro"/>
</dbReference>
<keyword evidence="2" id="KW-0067">ATP-binding</keyword>
<dbReference type="Proteomes" id="UP000286974">
    <property type="component" value="Unassembled WGS sequence"/>
</dbReference>
<dbReference type="Gene3D" id="3.40.50.300">
    <property type="entry name" value="P-loop containing nucleotide triphosphate hydrolases"/>
    <property type="match status" value="1"/>
</dbReference>
<dbReference type="PANTHER" id="PTHR13710">
    <property type="entry name" value="DNA HELICASE RECQ FAMILY MEMBER"/>
    <property type="match status" value="1"/>
</dbReference>
<evidence type="ECO:0000259" key="1">
    <source>
        <dbReference type="PROSITE" id="PS51192"/>
    </source>
</evidence>
<accession>A0A401FKZ3</accession>
<dbReference type="InterPro" id="IPR014001">
    <property type="entry name" value="Helicase_ATP-bd"/>
</dbReference>
<reference evidence="2 3" key="1">
    <citation type="submission" date="2017-11" db="EMBL/GenBank/DDBJ databases">
        <title>Draft Genome Sequence of Lactobacillus curieae NBRC 111893 isolated from Koso, a Japanese sugar-Vegetable Fermented Beverage.</title>
        <authorList>
            <person name="Chiou T.Y."/>
            <person name="Oshima K."/>
            <person name="Suda W."/>
            <person name="Hattori M."/>
            <person name="Takahashi T."/>
        </authorList>
    </citation>
    <scope>NUCLEOTIDE SEQUENCE [LARGE SCALE GENOMIC DNA]</scope>
    <source>
        <strain evidence="2 3">NBRC111893</strain>
    </source>
</reference>
<proteinExistence type="predicted"/>
<dbReference type="GO" id="GO:0030894">
    <property type="term" value="C:replisome"/>
    <property type="evidence" value="ECO:0007669"/>
    <property type="project" value="TreeGrafter"/>
</dbReference>
<dbReference type="EMBL" id="BEXA01000002">
    <property type="protein sequence ID" value="GAY73049.1"/>
    <property type="molecule type" value="Genomic_DNA"/>
</dbReference>
<dbReference type="GO" id="GO:0006310">
    <property type="term" value="P:DNA recombination"/>
    <property type="evidence" value="ECO:0007669"/>
    <property type="project" value="TreeGrafter"/>
</dbReference>